<protein>
    <submittedName>
        <fullName evidence="1">Uncharacterized protein</fullName>
    </submittedName>
</protein>
<organism evidence="1 2">
    <name type="scientific">Thermosediminibacter litoriperuensis</name>
    <dbReference type="NCBI Taxonomy" id="291989"/>
    <lineage>
        <taxon>Bacteria</taxon>
        <taxon>Bacillati</taxon>
        <taxon>Bacillota</taxon>
        <taxon>Clostridia</taxon>
        <taxon>Thermosediminibacterales</taxon>
        <taxon>Thermosediminibacteraceae</taxon>
        <taxon>Thermosediminibacter</taxon>
    </lineage>
</organism>
<accession>A0A5S5AF36</accession>
<dbReference type="Proteomes" id="UP000322294">
    <property type="component" value="Unassembled WGS sequence"/>
</dbReference>
<evidence type="ECO:0000313" key="1">
    <source>
        <dbReference type="EMBL" id="TYP48145.1"/>
    </source>
</evidence>
<dbReference type="EMBL" id="VNHO01000042">
    <property type="protein sequence ID" value="TYP48145.1"/>
    <property type="molecule type" value="Genomic_DNA"/>
</dbReference>
<gene>
    <name evidence="1" type="ORF">LZ11_02378</name>
</gene>
<reference evidence="1 2" key="1">
    <citation type="submission" date="2019-07" db="EMBL/GenBank/DDBJ databases">
        <title>Genomic Encyclopedia of Type Strains, Phase I: the one thousand microbial genomes (KMG-I) project.</title>
        <authorList>
            <person name="Kyrpides N."/>
        </authorList>
    </citation>
    <scope>NUCLEOTIDE SEQUENCE [LARGE SCALE GENOMIC DNA]</scope>
    <source>
        <strain evidence="1 2">DSM 16647</strain>
    </source>
</reference>
<keyword evidence="2" id="KW-1185">Reference proteome</keyword>
<sequence>MKNINLENLCAVAETVRDYGGYSNPGETAGMVFYKEDYKVEPSRKLESKY</sequence>
<name>A0A5S5AF36_9FIRM</name>
<evidence type="ECO:0000313" key="2">
    <source>
        <dbReference type="Proteomes" id="UP000322294"/>
    </source>
</evidence>
<comment type="caution">
    <text evidence="1">The sequence shown here is derived from an EMBL/GenBank/DDBJ whole genome shotgun (WGS) entry which is preliminary data.</text>
</comment>
<dbReference type="AlphaFoldDB" id="A0A5S5AF36"/>
<dbReference type="RefSeq" id="WP_170240377.1">
    <property type="nucleotide sequence ID" value="NZ_VNHO01000042.1"/>
</dbReference>
<proteinExistence type="predicted"/>